<dbReference type="Proteomes" id="UP000242715">
    <property type="component" value="Unassembled WGS sequence"/>
</dbReference>
<proteinExistence type="predicted"/>
<keyword evidence="1" id="KW-0732">Signal</keyword>
<sequence>MATHYISTVTTSIVALLASLIISVATTKETISSDVDLLEFPLNLEYLEAEFFLFGAIGKGLDGIAPELADGGPPPIGAKAAKIRDKVIRDIIFQFGLQEVGHLSQSAPPKCYFQTGLLGVESGQDAVIRTLLYERRALKVKPYGVSVAEFTDRISNLRNILGNGGLKDVGLGNVDFGKIGNILAGDQSSLSYPRTPQEILRIIYGSGHESVPGGFYPKGGNSRIARSYLHTT</sequence>
<evidence type="ECO:0008006" key="4">
    <source>
        <dbReference type="Google" id="ProtNLM"/>
    </source>
</evidence>
<gene>
    <name evidence="2" type="ORF">TSUD_412090</name>
</gene>
<dbReference type="InterPro" id="IPR052965">
    <property type="entry name" value="Pigment-catalase-like"/>
</dbReference>
<feature type="signal peptide" evidence="1">
    <location>
        <begin position="1"/>
        <end position="27"/>
    </location>
</feature>
<feature type="chain" id="PRO_5016376846" description="Desiccation-related protein PCC13-62" evidence="1">
    <location>
        <begin position="28"/>
        <end position="232"/>
    </location>
</feature>
<dbReference type="Pfam" id="PF13668">
    <property type="entry name" value="Ferritin_2"/>
    <property type="match status" value="1"/>
</dbReference>
<accession>A0A2Z6PKF9</accession>
<name>A0A2Z6PKF9_TRISU</name>
<dbReference type="PANTHER" id="PTHR31694">
    <property type="entry name" value="DESICCATION-LIKE PROTEIN"/>
    <property type="match status" value="1"/>
</dbReference>
<dbReference type="OrthoDB" id="1001765at2759"/>
<reference evidence="3" key="1">
    <citation type="journal article" date="2017" name="Front. Plant Sci.">
        <title>Climate Clever Clovers: New Paradigm to Reduce the Environmental Footprint of Ruminants by Breeding Low Methanogenic Forages Utilizing Haplotype Variation.</title>
        <authorList>
            <person name="Kaur P."/>
            <person name="Appels R."/>
            <person name="Bayer P.E."/>
            <person name="Keeble-Gagnere G."/>
            <person name="Wang J."/>
            <person name="Hirakawa H."/>
            <person name="Shirasawa K."/>
            <person name="Vercoe P."/>
            <person name="Stefanova K."/>
            <person name="Durmic Z."/>
            <person name="Nichols P."/>
            <person name="Revell C."/>
            <person name="Isobe S.N."/>
            <person name="Edwards D."/>
            <person name="Erskine W."/>
        </authorList>
    </citation>
    <scope>NUCLEOTIDE SEQUENCE [LARGE SCALE GENOMIC DNA]</scope>
    <source>
        <strain evidence="3">cv. Daliak</strain>
    </source>
</reference>
<evidence type="ECO:0000313" key="2">
    <source>
        <dbReference type="EMBL" id="GAU51175.1"/>
    </source>
</evidence>
<dbReference type="AlphaFoldDB" id="A0A2Z6PKF9"/>
<organism evidence="2 3">
    <name type="scientific">Trifolium subterraneum</name>
    <name type="common">Subterranean clover</name>
    <dbReference type="NCBI Taxonomy" id="3900"/>
    <lineage>
        <taxon>Eukaryota</taxon>
        <taxon>Viridiplantae</taxon>
        <taxon>Streptophyta</taxon>
        <taxon>Embryophyta</taxon>
        <taxon>Tracheophyta</taxon>
        <taxon>Spermatophyta</taxon>
        <taxon>Magnoliopsida</taxon>
        <taxon>eudicotyledons</taxon>
        <taxon>Gunneridae</taxon>
        <taxon>Pentapetalae</taxon>
        <taxon>rosids</taxon>
        <taxon>fabids</taxon>
        <taxon>Fabales</taxon>
        <taxon>Fabaceae</taxon>
        <taxon>Papilionoideae</taxon>
        <taxon>50 kb inversion clade</taxon>
        <taxon>NPAAA clade</taxon>
        <taxon>Hologalegina</taxon>
        <taxon>IRL clade</taxon>
        <taxon>Trifolieae</taxon>
        <taxon>Trifolium</taxon>
    </lineage>
</organism>
<dbReference type="EMBL" id="DF975002">
    <property type="protein sequence ID" value="GAU51175.1"/>
    <property type="molecule type" value="Genomic_DNA"/>
</dbReference>
<evidence type="ECO:0000313" key="3">
    <source>
        <dbReference type="Proteomes" id="UP000242715"/>
    </source>
</evidence>
<evidence type="ECO:0000256" key="1">
    <source>
        <dbReference type="SAM" id="SignalP"/>
    </source>
</evidence>
<protein>
    <recommendedName>
        <fullName evidence="4">Desiccation-related protein PCC13-62</fullName>
    </recommendedName>
</protein>
<dbReference type="PANTHER" id="PTHR31694:SF12">
    <property type="entry name" value="DESICCATION-LIKE PROTEIN"/>
    <property type="match status" value="1"/>
</dbReference>
<keyword evidence="3" id="KW-1185">Reference proteome</keyword>